<gene>
    <name evidence="1" type="ORF">F6J89_21635</name>
</gene>
<protein>
    <submittedName>
        <fullName evidence="1">Uncharacterized protein</fullName>
    </submittedName>
</protein>
<dbReference type="AlphaFoldDB" id="A0A6B3NLT0"/>
<proteinExistence type="predicted"/>
<reference evidence="1" key="1">
    <citation type="submission" date="2019-11" db="EMBL/GenBank/DDBJ databases">
        <title>Genomic insights into an expanded diversity of filamentous marine cyanobacteria reveals the extraordinary biosynthetic potential of Moorea and Okeania.</title>
        <authorList>
            <person name="Ferreira Leao T."/>
            <person name="Wang M."/>
            <person name="Moss N."/>
            <person name="Da Silva R."/>
            <person name="Sanders J."/>
            <person name="Nurk S."/>
            <person name="Gurevich A."/>
            <person name="Humphrey G."/>
            <person name="Reher R."/>
            <person name="Zhu Q."/>
            <person name="Belda-Ferre P."/>
            <person name="Glukhov E."/>
            <person name="Rex R."/>
            <person name="Dorrestein P.C."/>
            <person name="Knight R."/>
            <person name="Pevzner P."/>
            <person name="Gerwick W.H."/>
            <person name="Gerwick L."/>
        </authorList>
    </citation>
    <scope>NUCLEOTIDE SEQUENCE</scope>
    <source>
        <strain evidence="1">SIO1C4</strain>
    </source>
</reference>
<comment type="caution">
    <text evidence="1">The sequence shown here is derived from an EMBL/GenBank/DDBJ whole genome shotgun (WGS) entry which is preliminary data.</text>
</comment>
<sequence length="656" mass="73199">MALAIVDFKEHKGNKIIFNLDIGTTNRFYAYSIGDDRTFTRNGLTFLENARFVSPVFGPLPPETLGRTLLEIPSSRFDSRYRYLQLFSFRDHNRTGPALSEIIPVPVTSSPVSLSFSTPNVMDNQPVDTVPFSYQESYSESMGFLDGLIKTVGKVASGVVKAVKAVAPVAAPILTGILGPEAGVAVTGVTKLLDSLLPGTGGQPQKIKAQLQNPDTLNQIVSLISQLQNAKAAPSTAKALSFDGYSPFPGRVMMPPEVFDHMPSLMPLLGRSLHPETVRTISSGPMRGRVLMGTITQGALEAGKHFPGFIRAIADELNDDDPALIPLRNSLNGREREYHRQETVRLHFSGIRPQVTGGSSRVLYRIDQDIAFPLVLDTPRPITRGTVQLLVKNPETLEVLAEQKYRVEDLRSGPVDGRFRLGREQLRSLKPNEEYLICAVLTWTARSSRTGNKKRLGTSTAVLVTLVGDYIFERLEGVEETFALNDPKEYRPYWHKIWQGDFSEDGQRIALDCKYYYVLEPKERNNARMETMLHMNDRDTSDQSGKLKTGMVLSPRQLERLLAWISDKPRLDDEEMAALACSEFRDSFHQLARTQVEFEGDEGDSATLWVYPEVDLRRVVLKQVMDSDANGRVLELSERTVYFPIPSVARFVGTSS</sequence>
<organism evidence="1">
    <name type="scientific">Symploca sp. SIO1C4</name>
    <dbReference type="NCBI Taxonomy" id="2607765"/>
    <lineage>
        <taxon>Bacteria</taxon>
        <taxon>Bacillati</taxon>
        <taxon>Cyanobacteriota</taxon>
        <taxon>Cyanophyceae</taxon>
        <taxon>Coleofasciculales</taxon>
        <taxon>Coleofasciculaceae</taxon>
        <taxon>Symploca</taxon>
    </lineage>
</organism>
<evidence type="ECO:0000313" key="1">
    <source>
        <dbReference type="EMBL" id="NER30148.1"/>
    </source>
</evidence>
<name>A0A6B3NLT0_9CYAN</name>
<dbReference type="EMBL" id="JAAHFQ010000495">
    <property type="protein sequence ID" value="NER30148.1"/>
    <property type="molecule type" value="Genomic_DNA"/>
</dbReference>
<accession>A0A6B3NLT0</accession>